<proteinExistence type="predicted"/>
<protein>
    <submittedName>
        <fullName evidence="2">GIY-YIG nuclease family protein</fullName>
    </submittedName>
</protein>
<organism evidence="2 3">
    <name type="scientific">Sphingomonas immobilis</name>
    <dbReference type="NCBI Taxonomy" id="3063997"/>
    <lineage>
        <taxon>Bacteria</taxon>
        <taxon>Pseudomonadati</taxon>
        <taxon>Pseudomonadota</taxon>
        <taxon>Alphaproteobacteria</taxon>
        <taxon>Sphingomonadales</taxon>
        <taxon>Sphingomonadaceae</taxon>
        <taxon>Sphingomonas</taxon>
    </lineage>
</organism>
<evidence type="ECO:0000256" key="1">
    <source>
        <dbReference type="SAM" id="MobiDB-lite"/>
    </source>
</evidence>
<keyword evidence="3" id="KW-1185">Reference proteome</keyword>
<accession>A0ABT9A292</accession>
<dbReference type="EMBL" id="JAUQSZ010000010">
    <property type="protein sequence ID" value="MDO7843557.1"/>
    <property type="molecule type" value="Genomic_DNA"/>
</dbReference>
<dbReference type="RefSeq" id="WP_304562124.1">
    <property type="nucleotide sequence ID" value="NZ_JAUQSZ010000010.1"/>
</dbReference>
<feature type="region of interest" description="Disordered" evidence="1">
    <location>
        <begin position="79"/>
        <end position="99"/>
    </location>
</feature>
<reference evidence="2" key="1">
    <citation type="submission" date="2023-07" db="EMBL/GenBank/DDBJ databases">
        <authorList>
            <person name="Kim M.K."/>
        </authorList>
    </citation>
    <scope>NUCLEOTIDE SEQUENCE</scope>
    <source>
        <strain evidence="2">CA1-15</strain>
    </source>
</reference>
<name>A0ABT9A292_9SPHN</name>
<feature type="compositionally biased region" description="Low complexity" evidence="1">
    <location>
        <begin position="81"/>
        <end position="90"/>
    </location>
</feature>
<evidence type="ECO:0000313" key="3">
    <source>
        <dbReference type="Proteomes" id="UP001176468"/>
    </source>
</evidence>
<dbReference type="Pfam" id="PF13455">
    <property type="entry name" value="MUG113"/>
    <property type="match status" value="1"/>
</dbReference>
<evidence type="ECO:0000313" key="2">
    <source>
        <dbReference type="EMBL" id="MDO7843557.1"/>
    </source>
</evidence>
<dbReference type="Proteomes" id="UP001176468">
    <property type="component" value="Unassembled WGS sequence"/>
</dbReference>
<comment type="caution">
    <text evidence="2">The sequence shown here is derived from an EMBL/GenBank/DDBJ whole genome shotgun (WGS) entry which is preliminary data.</text>
</comment>
<gene>
    <name evidence="2" type="ORF">Q5H94_14585</name>
</gene>
<sequence length="343" mass="37551">MSIAGIVEHGGAVTIGNTWINWRRSQIIEINSQNTPAPRSWGPRYTTQIQRSSVECPGAAYNREHVAETPIPRCIHRMTMNAPRSEAPSSEPRRRNPDWTRDETILLMDLYLSAPRASKAHPEVAALSALLRAAARRTGLVVLASFRNPAGIAMRLRNFGRHDPHAPPSRDSGLRPGGAIDAEIWAAFGGNNAALAAEVNRIRRGLRAEDWLPHQRSSRGPAPVIGTRRTVFADGPTSVYLLLIDGPISVLAPNMLPVDGASLVKIGRTNDLDRRLSELASGLPRRAAIHYIPIGVRNFKSGADAHSFERTLLDQCDQRGWSLGGEFAYAPLKIVKKMLLGKS</sequence>